<name>A0A3D9B3U3_9FLAO</name>
<comment type="caution">
    <text evidence="1">The sequence shown here is derived from an EMBL/GenBank/DDBJ whole genome shotgun (WGS) entry which is preliminary data.</text>
</comment>
<sequence>MRPKILLPLLLWTGVLFGQVRDSLNAKFANPEIQQDKILASNILRIEGDLVSSWRGVKGCGHAPTPRKHIEATANAWIKEKMFEHKNLKWIRYGWNVPVISIRNWKDPFPDKKRHCSGNAKFKIFIELEKQ</sequence>
<dbReference type="Proteomes" id="UP000256257">
    <property type="component" value="Unassembled WGS sequence"/>
</dbReference>
<reference evidence="1 2" key="1">
    <citation type="submission" date="2018-06" db="EMBL/GenBank/DDBJ databases">
        <title>Novel Chryseobacterium species.</title>
        <authorList>
            <person name="Newman J."/>
            <person name="Hugo C."/>
            <person name="Oosthuizen L."/>
            <person name="Charimba G."/>
        </authorList>
    </citation>
    <scope>NUCLEOTIDE SEQUENCE [LARGE SCALE GENOMIC DNA]</scope>
    <source>
        <strain evidence="1 2">7_F195</strain>
    </source>
</reference>
<dbReference type="EMBL" id="QNVV01000006">
    <property type="protein sequence ID" value="REC48027.1"/>
    <property type="molecule type" value="Genomic_DNA"/>
</dbReference>
<dbReference type="AlphaFoldDB" id="A0A3D9B3U3"/>
<organism evidence="1 2">
    <name type="scientific">Chryseobacterium pennipullorum</name>
    <dbReference type="NCBI Taxonomy" id="2258963"/>
    <lineage>
        <taxon>Bacteria</taxon>
        <taxon>Pseudomonadati</taxon>
        <taxon>Bacteroidota</taxon>
        <taxon>Flavobacteriia</taxon>
        <taxon>Flavobacteriales</taxon>
        <taxon>Weeksellaceae</taxon>
        <taxon>Chryseobacterium group</taxon>
        <taxon>Chryseobacterium</taxon>
    </lineage>
</organism>
<dbReference type="RefSeq" id="WP_115927974.1">
    <property type="nucleotide sequence ID" value="NZ_QNVV01000006.1"/>
</dbReference>
<evidence type="ECO:0000313" key="1">
    <source>
        <dbReference type="EMBL" id="REC48027.1"/>
    </source>
</evidence>
<protein>
    <submittedName>
        <fullName evidence="1">Uncharacterized protein</fullName>
    </submittedName>
</protein>
<gene>
    <name evidence="1" type="ORF">DRF67_09045</name>
</gene>
<dbReference type="OrthoDB" id="1258065at2"/>
<accession>A0A3D9B3U3</accession>
<keyword evidence="2" id="KW-1185">Reference proteome</keyword>
<evidence type="ECO:0000313" key="2">
    <source>
        <dbReference type="Proteomes" id="UP000256257"/>
    </source>
</evidence>
<proteinExistence type="predicted"/>